<protein>
    <submittedName>
        <fullName evidence="2">Spermidine N(1)-acetyltransferase</fullName>
    </submittedName>
</protein>
<dbReference type="NCBIfam" id="TIGR03585">
    <property type="entry name" value="PseH"/>
    <property type="match status" value="1"/>
</dbReference>
<dbReference type="AlphaFoldDB" id="A0A511W356"/>
<keyword evidence="2" id="KW-0808">Transferase</keyword>
<dbReference type="Proteomes" id="UP000321440">
    <property type="component" value="Unassembled WGS sequence"/>
</dbReference>
<dbReference type="GO" id="GO:0016747">
    <property type="term" value="F:acyltransferase activity, transferring groups other than amino-acyl groups"/>
    <property type="evidence" value="ECO:0007669"/>
    <property type="project" value="InterPro"/>
</dbReference>
<dbReference type="PROSITE" id="PS51186">
    <property type="entry name" value="GNAT"/>
    <property type="match status" value="1"/>
</dbReference>
<reference evidence="2 3" key="1">
    <citation type="submission" date="2019-07" db="EMBL/GenBank/DDBJ databases">
        <title>Whole genome shotgun sequence of Alkalibacillus haloalkaliphilus NBRC 103110.</title>
        <authorList>
            <person name="Hosoyama A."/>
            <person name="Uohara A."/>
            <person name="Ohji S."/>
            <person name="Ichikawa N."/>
        </authorList>
    </citation>
    <scope>NUCLEOTIDE SEQUENCE [LARGE SCALE GENOMIC DNA]</scope>
    <source>
        <strain evidence="2 3">NBRC 103110</strain>
    </source>
</reference>
<dbReference type="InterPro" id="IPR000182">
    <property type="entry name" value="GNAT_dom"/>
</dbReference>
<keyword evidence="3" id="KW-1185">Reference proteome</keyword>
<dbReference type="RefSeq" id="WP_170235998.1">
    <property type="nucleotide sequence ID" value="NZ_BJYA01000005.1"/>
</dbReference>
<evidence type="ECO:0000313" key="3">
    <source>
        <dbReference type="Proteomes" id="UP000321440"/>
    </source>
</evidence>
<dbReference type="InterPro" id="IPR020036">
    <property type="entry name" value="PseH"/>
</dbReference>
<dbReference type="PANTHER" id="PTHR43415">
    <property type="entry name" value="SPERMIDINE N(1)-ACETYLTRANSFERASE"/>
    <property type="match status" value="1"/>
</dbReference>
<sequence>MRTLRNGSWEGININLSSFYLRDLNESHLDQVLTWRNQPHIHSVMYTDRLITKNEHEQWYQNVLVNDRIIAKLLFQEEKPLGIVQFTQIHDSFKRCHWGFYVGETDAPKGTGTVLGLLALDYIFKEQQMRKVCAEVIEENVRSLYFHKKLGFIEEGQFKEHIMKNGVPMDVTPMALFDDHWQEVRLKLLEEL</sequence>
<dbReference type="InterPro" id="IPR016181">
    <property type="entry name" value="Acyl_CoA_acyltransferase"/>
</dbReference>
<evidence type="ECO:0000313" key="2">
    <source>
        <dbReference type="EMBL" id="GEN45509.1"/>
    </source>
</evidence>
<feature type="domain" description="N-acetyltransferase" evidence="1">
    <location>
        <begin position="19"/>
        <end position="174"/>
    </location>
</feature>
<dbReference type="EMBL" id="BJYA01000005">
    <property type="protein sequence ID" value="GEN45509.1"/>
    <property type="molecule type" value="Genomic_DNA"/>
</dbReference>
<dbReference type="PANTHER" id="PTHR43415:SF3">
    <property type="entry name" value="GNAT-FAMILY ACETYLTRANSFERASE"/>
    <property type="match status" value="1"/>
</dbReference>
<comment type="caution">
    <text evidence="2">The sequence shown here is derived from an EMBL/GenBank/DDBJ whole genome shotgun (WGS) entry which is preliminary data.</text>
</comment>
<organism evidence="2 3">
    <name type="scientific">Alkalibacillus haloalkaliphilus</name>
    <dbReference type="NCBI Taxonomy" id="94136"/>
    <lineage>
        <taxon>Bacteria</taxon>
        <taxon>Bacillati</taxon>
        <taxon>Bacillota</taxon>
        <taxon>Bacilli</taxon>
        <taxon>Bacillales</taxon>
        <taxon>Bacillaceae</taxon>
        <taxon>Alkalibacillus</taxon>
    </lineage>
</organism>
<name>A0A511W356_9BACI</name>
<proteinExistence type="predicted"/>
<dbReference type="SUPFAM" id="SSF55729">
    <property type="entry name" value="Acyl-CoA N-acyltransferases (Nat)"/>
    <property type="match status" value="1"/>
</dbReference>
<dbReference type="Pfam" id="PF13302">
    <property type="entry name" value="Acetyltransf_3"/>
    <property type="match status" value="1"/>
</dbReference>
<gene>
    <name evidence="2" type="primary">speG</name>
    <name evidence="2" type="ORF">AHA02nite_12850</name>
</gene>
<evidence type="ECO:0000259" key="1">
    <source>
        <dbReference type="PROSITE" id="PS51186"/>
    </source>
</evidence>
<accession>A0A511W356</accession>
<dbReference type="Gene3D" id="3.40.630.30">
    <property type="match status" value="1"/>
</dbReference>